<dbReference type="OrthoDB" id="905812at2"/>
<comment type="subcellular location">
    <subcellularLocation>
        <location evidence="1">Cell outer membrane</location>
    </subcellularLocation>
</comment>
<dbReference type="Proteomes" id="UP000184368">
    <property type="component" value="Unassembled WGS sequence"/>
</dbReference>
<dbReference type="InterPro" id="IPR036942">
    <property type="entry name" value="Beta-barrel_TonB_sf"/>
</dbReference>
<dbReference type="Gene3D" id="2.40.170.20">
    <property type="entry name" value="TonB-dependent receptor, beta-barrel domain"/>
    <property type="match status" value="1"/>
</dbReference>
<evidence type="ECO:0000313" key="8">
    <source>
        <dbReference type="Proteomes" id="UP000184368"/>
    </source>
</evidence>
<dbReference type="Gene3D" id="2.60.40.1120">
    <property type="entry name" value="Carboxypeptidase-like, regulatory domain"/>
    <property type="match status" value="1"/>
</dbReference>
<evidence type="ECO:0000256" key="3">
    <source>
        <dbReference type="ARBA" id="ARBA00023237"/>
    </source>
</evidence>
<evidence type="ECO:0000256" key="1">
    <source>
        <dbReference type="ARBA" id="ARBA00004442"/>
    </source>
</evidence>
<feature type="signal peptide" evidence="4">
    <location>
        <begin position="1"/>
        <end position="19"/>
    </location>
</feature>
<dbReference type="RefSeq" id="WP_073044634.1">
    <property type="nucleotide sequence ID" value="NZ_FQUO01000011.1"/>
</dbReference>
<dbReference type="SUPFAM" id="SSF49452">
    <property type="entry name" value="Starch-binding domain-like"/>
    <property type="match status" value="1"/>
</dbReference>
<dbReference type="Pfam" id="PF13620">
    <property type="entry name" value="CarboxypepD_reg"/>
    <property type="match status" value="1"/>
</dbReference>
<keyword evidence="3" id="KW-0998">Cell outer membrane</keyword>
<dbReference type="InterPro" id="IPR041700">
    <property type="entry name" value="OMP_b-brl_3"/>
</dbReference>
<accession>A0A1M5DVM3</accession>
<keyword evidence="8" id="KW-1185">Reference proteome</keyword>
<gene>
    <name evidence="7" type="ORF">SAMN05444008_11198</name>
</gene>
<dbReference type="PANTHER" id="PTHR40980:SF4">
    <property type="entry name" value="TONB-DEPENDENT RECEPTOR-LIKE BETA-BARREL DOMAIN-CONTAINING PROTEIN"/>
    <property type="match status" value="1"/>
</dbReference>
<dbReference type="AlphaFoldDB" id="A0A1M5DVM3"/>
<feature type="domain" description="Outer membrane protein beta-barrel" evidence="6">
    <location>
        <begin position="391"/>
        <end position="799"/>
    </location>
</feature>
<protein>
    <submittedName>
        <fullName evidence="7">Outer membrane receptor proteins, mostly Fe transport</fullName>
    </submittedName>
</protein>
<reference evidence="7 8" key="1">
    <citation type="submission" date="2016-11" db="EMBL/GenBank/DDBJ databases">
        <authorList>
            <person name="Jaros S."/>
            <person name="Januszkiewicz K."/>
            <person name="Wedrychowicz H."/>
        </authorList>
    </citation>
    <scope>NUCLEOTIDE SEQUENCE [LARGE SCALE GENOMIC DNA]</scope>
    <source>
        <strain evidence="7 8">DSM 26897</strain>
    </source>
</reference>
<evidence type="ECO:0000259" key="5">
    <source>
        <dbReference type="Pfam" id="PF07715"/>
    </source>
</evidence>
<organism evidence="7 8">
    <name type="scientific">Cnuella takakiae</name>
    <dbReference type="NCBI Taxonomy" id="1302690"/>
    <lineage>
        <taxon>Bacteria</taxon>
        <taxon>Pseudomonadati</taxon>
        <taxon>Bacteroidota</taxon>
        <taxon>Chitinophagia</taxon>
        <taxon>Chitinophagales</taxon>
        <taxon>Chitinophagaceae</taxon>
        <taxon>Cnuella</taxon>
    </lineage>
</organism>
<dbReference type="STRING" id="1302690.BUE76_19705"/>
<keyword evidence="2" id="KW-0472">Membrane</keyword>
<keyword evidence="7" id="KW-0675">Receptor</keyword>
<dbReference type="InterPro" id="IPR012910">
    <property type="entry name" value="Plug_dom"/>
</dbReference>
<name>A0A1M5DVM3_9BACT</name>
<evidence type="ECO:0000256" key="4">
    <source>
        <dbReference type="SAM" id="SignalP"/>
    </source>
</evidence>
<dbReference type="SUPFAM" id="SSF56935">
    <property type="entry name" value="Porins"/>
    <property type="match status" value="1"/>
</dbReference>
<dbReference type="PANTHER" id="PTHR40980">
    <property type="entry name" value="PLUG DOMAIN-CONTAINING PROTEIN"/>
    <property type="match status" value="1"/>
</dbReference>
<sequence>MRSLWILLVALFFAPVLFAQTGTVSLSGMVRDNAGRQPLAFVSITLRKSDSSLVAGTISGEDGRFQLPGVVAGEYLLQLSHAGYTPGWQKLLVGRLSAYLELGIINLAPMAATLSELRVAARQEGPNSRMDRQVFSIQNNISQAGGSVLQAMRNLPGITVSEGGKVQLRGSDRVVVLLDGRQTALTGFGNQAALDNIPASAIERVEIINNPSAKYDANGAAGIINIIYKKSGQQGFNGKLGMTTGLGALLQKKENLPSIRPQYQATPKFNPSLSLNYRKNRFNAFMQGDYLYNKTLNKNDFTTRYYSNGDTIRNQVKRNRITTVGTIKAGVDWQLSDADAVSVSGLYSSEYVRDHGDIPYFNDKLTNRSRLWQFYEDEVNTAATVSANYQHRFQQPGHLLQVMFNYTFHREDEQYFLTDIRPAYTGRDTFMLLADEHVSDLSIDYFRPLKQGRFEGGFKFRQRNIPTNMRFFPGINSPLDTNAAGWARYQETIPALFGNYVYEQKRFELEAGLRWEYVHLSYRVNPDHNTYKSDGYNYVQPFPSVRMGYKLGDQTKLSLYYNRRVDRPDEGDIRIFPKYDDPEILKVGNPALQPQFTNSVEAGLRKELPKGYLYTAVYFRTTNGTITRIGTNLPGSTIIYSVFQNAGRSYNGGIEMLWQHNAGQSFTYNINANLYRNRIAAFSIANKYPVPTLYDAPAEEATSGSVKFNGVFHLRGKTDLQLTAVYLAPDIIPQGKVYARFSLDMGLKKSVQQGNGELFANATDLFNTYRLRKEIKGSNFHFVSTDYYETQVFRTGYAYKF</sequence>
<feature type="chain" id="PRO_5012499832" evidence="4">
    <location>
        <begin position="20"/>
        <end position="801"/>
    </location>
</feature>
<dbReference type="Gene3D" id="2.170.130.10">
    <property type="entry name" value="TonB-dependent receptor, plug domain"/>
    <property type="match status" value="1"/>
</dbReference>
<dbReference type="EMBL" id="FQUO01000011">
    <property type="protein sequence ID" value="SHF70872.1"/>
    <property type="molecule type" value="Genomic_DNA"/>
</dbReference>
<dbReference type="Pfam" id="PF07715">
    <property type="entry name" value="Plug"/>
    <property type="match status" value="1"/>
</dbReference>
<evidence type="ECO:0000259" key="6">
    <source>
        <dbReference type="Pfam" id="PF14905"/>
    </source>
</evidence>
<feature type="domain" description="TonB-dependent receptor plug" evidence="5">
    <location>
        <begin position="133"/>
        <end position="223"/>
    </location>
</feature>
<proteinExistence type="predicted"/>
<dbReference type="InterPro" id="IPR037066">
    <property type="entry name" value="Plug_dom_sf"/>
</dbReference>
<dbReference type="GO" id="GO:0030246">
    <property type="term" value="F:carbohydrate binding"/>
    <property type="evidence" value="ECO:0007669"/>
    <property type="project" value="InterPro"/>
</dbReference>
<dbReference type="InterPro" id="IPR013784">
    <property type="entry name" value="Carb-bd-like_fold"/>
</dbReference>
<dbReference type="Pfam" id="PF14905">
    <property type="entry name" value="OMP_b-brl_3"/>
    <property type="match status" value="1"/>
</dbReference>
<keyword evidence="4" id="KW-0732">Signal</keyword>
<dbReference type="GO" id="GO:0009279">
    <property type="term" value="C:cell outer membrane"/>
    <property type="evidence" value="ECO:0007669"/>
    <property type="project" value="UniProtKB-SubCell"/>
</dbReference>
<evidence type="ECO:0000313" key="7">
    <source>
        <dbReference type="EMBL" id="SHF70872.1"/>
    </source>
</evidence>
<evidence type="ECO:0000256" key="2">
    <source>
        <dbReference type="ARBA" id="ARBA00023136"/>
    </source>
</evidence>